<evidence type="ECO:0000256" key="2">
    <source>
        <dbReference type="ARBA" id="ARBA00023015"/>
    </source>
</evidence>
<keyword evidence="3" id="KW-0238">DNA-binding</keyword>
<keyword evidence="1" id="KW-0678">Repressor</keyword>
<keyword evidence="4" id="KW-0804">Transcription</keyword>
<reference evidence="6" key="1">
    <citation type="submission" date="2022-03" db="EMBL/GenBank/DDBJ databases">
        <title>Streptomyces 7R015 and 7R016 isolated from Barleria lupulina in Thailand.</title>
        <authorList>
            <person name="Kanchanasin P."/>
            <person name="Phongsopitanun W."/>
            <person name="Tanasupawat S."/>
        </authorList>
    </citation>
    <scope>NUCLEOTIDE SEQUENCE</scope>
    <source>
        <strain evidence="6">7R016</strain>
    </source>
</reference>
<dbReference type="PANTHER" id="PTHR30146">
    <property type="entry name" value="LACI-RELATED TRANSCRIPTIONAL REPRESSOR"/>
    <property type="match status" value="1"/>
</dbReference>
<evidence type="ECO:0000259" key="5">
    <source>
        <dbReference type="PROSITE" id="PS50932"/>
    </source>
</evidence>
<dbReference type="PANTHER" id="PTHR30146:SF148">
    <property type="entry name" value="HTH-TYPE TRANSCRIPTIONAL REPRESSOR PURR-RELATED"/>
    <property type="match status" value="1"/>
</dbReference>
<evidence type="ECO:0000256" key="3">
    <source>
        <dbReference type="ARBA" id="ARBA00023125"/>
    </source>
</evidence>
<gene>
    <name evidence="6" type="ORF">MQN93_34765</name>
</gene>
<dbReference type="RefSeq" id="WP_242712645.1">
    <property type="nucleotide sequence ID" value="NZ_JALDAX010000018.1"/>
</dbReference>
<dbReference type="PROSITE" id="PS50932">
    <property type="entry name" value="HTH_LACI_2"/>
    <property type="match status" value="1"/>
</dbReference>
<dbReference type="Pfam" id="PF13377">
    <property type="entry name" value="Peripla_BP_3"/>
    <property type="match status" value="1"/>
</dbReference>
<dbReference type="Pfam" id="PF00356">
    <property type="entry name" value="LacI"/>
    <property type="match status" value="1"/>
</dbReference>
<dbReference type="Gene3D" id="3.40.50.2300">
    <property type="match status" value="2"/>
</dbReference>
<keyword evidence="7" id="KW-1185">Reference proteome</keyword>
<feature type="domain" description="HTH lacI-type" evidence="5">
    <location>
        <begin position="50"/>
        <end position="104"/>
    </location>
</feature>
<protein>
    <submittedName>
        <fullName evidence="6">LacI family transcriptional regulator</fullName>
    </submittedName>
</protein>
<dbReference type="SUPFAM" id="SSF47413">
    <property type="entry name" value="lambda repressor-like DNA-binding domains"/>
    <property type="match status" value="1"/>
</dbReference>
<sequence length="394" mass="42964">MSSTDAAEAMMRDGMWRGGSASGLGQILKSRGGVIGVWRGRRRRYRFHVATLKDIAQETGLGLGTVSRALSGAPKVSPATRRKVEQAAKRLGYQTNALARALRQSQSKAVGLVIPDIENEFYTSGAAILQDVFAREGYRLVLCCSNSDPETDAELLASLVERRVDGIAHTPCSPQGAQVIRTLSPTLPIVEYARRSELDSVDSVTGDEQRGSAEIVDHLVGLGHASIAMITGPKDLSTTQARLAGFDDACRRQRLRRRDCPRLVGAYDAEWGREATLRILRDHPGVTAIYASSSRIVLGVLETLREAGVSIPDDMSVVGFLNPRWYGVASPPLTTYELPLKEMGDIAARLLLQRIDAGSDQSSHERRSVRIEGRLVVRQSTSRPRVGPVPRRMA</sequence>
<dbReference type="CDD" id="cd01392">
    <property type="entry name" value="HTH_LacI"/>
    <property type="match status" value="1"/>
</dbReference>
<dbReference type="InterPro" id="IPR028082">
    <property type="entry name" value="Peripla_BP_I"/>
</dbReference>
<dbReference type="InterPro" id="IPR046335">
    <property type="entry name" value="LacI/GalR-like_sensor"/>
</dbReference>
<evidence type="ECO:0000313" key="6">
    <source>
        <dbReference type="EMBL" id="MCI3244885.1"/>
    </source>
</evidence>
<dbReference type="EMBL" id="JALDAX010000018">
    <property type="protein sequence ID" value="MCI3244885.1"/>
    <property type="molecule type" value="Genomic_DNA"/>
</dbReference>
<accession>A0ABS9XSG8</accession>
<dbReference type="SMART" id="SM00354">
    <property type="entry name" value="HTH_LACI"/>
    <property type="match status" value="1"/>
</dbReference>
<proteinExistence type="predicted"/>
<dbReference type="Proteomes" id="UP001165270">
    <property type="component" value="Unassembled WGS sequence"/>
</dbReference>
<name>A0ABS9XSG8_9ACTN</name>
<keyword evidence="2" id="KW-0805">Transcription regulation</keyword>
<organism evidence="6 7">
    <name type="scientific">Streptomyces spinosisporus</name>
    <dbReference type="NCBI Taxonomy" id="2927582"/>
    <lineage>
        <taxon>Bacteria</taxon>
        <taxon>Bacillati</taxon>
        <taxon>Actinomycetota</taxon>
        <taxon>Actinomycetes</taxon>
        <taxon>Kitasatosporales</taxon>
        <taxon>Streptomycetaceae</taxon>
        <taxon>Streptomyces</taxon>
    </lineage>
</organism>
<comment type="caution">
    <text evidence="6">The sequence shown here is derived from an EMBL/GenBank/DDBJ whole genome shotgun (WGS) entry which is preliminary data.</text>
</comment>
<dbReference type="CDD" id="cd06267">
    <property type="entry name" value="PBP1_LacI_sugar_binding-like"/>
    <property type="match status" value="1"/>
</dbReference>
<dbReference type="Gene3D" id="1.10.260.40">
    <property type="entry name" value="lambda repressor-like DNA-binding domains"/>
    <property type="match status" value="1"/>
</dbReference>
<evidence type="ECO:0000313" key="7">
    <source>
        <dbReference type="Proteomes" id="UP001165270"/>
    </source>
</evidence>
<dbReference type="InterPro" id="IPR010982">
    <property type="entry name" value="Lambda_DNA-bd_dom_sf"/>
</dbReference>
<evidence type="ECO:0000256" key="1">
    <source>
        <dbReference type="ARBA" id="ARBA00022491"/>
    </source>
</evidence>
<dbReference type="SUPFAM" id="SSF53822">
    <property type="entry name" value="Periplasmic binding protein-like I"/>
    <property type="match status" value="1"/>
</dbReference>
<evidence type="ECO:0000256" key="4">
    <source>
        <dbReference type="ARBA" id="ARBA00023163"/>
    </source>
</evidence>
<dbReference type="InterPro" id="IPR000843">
    <property type="entry name" value="HTH_LacI"/>
</dbReference>